<sequence length="450" mass="51107">MKSSGEIRNVRVNSAYWHFNIALIHDKAFRAALSYFWSIHRHCKADFDCIQQWWDFGKCQIKQLCQQYTRNVTRNITRSMRDLETEVVELQGLVDSTGDRGLLESLTSKKVALANLLGVTAQGALVRSRFLDVSQMDAPSQFFFGLEKKNGQKKVDPEDNLKLKAGLSLAELHAQEGRHHSAAQEGRSARAEELEAGVFCSVLTIRFCLRLISDNVTLIRDVLEVSSSLAVDTGLISIDQEKAFDRVEHQYLWQTLAAFGFSSDYEKVCVVSVFLAVMFILNCRPMPTMSLSWLTTQRDIDLLMETVTQFGVISSARVNLGKKYGCHASLLLRIQRVLVDFFWDKLHWVPQSVLFLPKEEGGQGLVHLASRAAAFRLQFIQRLLSGPKDLVWRPLAYCILQRVGGLGLSAPLFLMDWKKVSDLSVPGFNRSVFTVWTLLRKQRRERTDSL</sequence>
<accession>A0ACB8V9C3</accession>
<evidence type="ECO:0000313" key="1">
    <source>
        <dbReference type="EMBL" id="KAI3352111.1"/>
    </source>
</evidence>
<evidence type="ECO:0000313" key="2">
    <source>
        <dbReference type="Proteomes" id="UP000831701"/>
    </source>
</evidence>
<name>A0ACB8V9C3_9TELE</name>
<comment type="caution">
    <text evidence="1">The sequence shown here is derived from an EMBL/GenBank/DDBJ whole genome shotgun (WGS) entry which is preliminary data.</text>
</comment>
<organism evidence="1 2">
    <name type="scientific">Scortum barcoo</name>
    <name type="common">barcoo grunter</name>
    <dbReference type="NCBI Taxonomy" id="214431"/>
    <lineage>
        <taxon>Eukaryota</taxon>
        <taxon>Metazoa</taxon>
        <taxon>Chordata</taxon>
        <taxon>Craniata</taxon>
        <taxon>Vertebrata</taxon>
        <taxon>Euteleostomi</taxon>
        <taxon>Actinopterygii</taxon>
        <taxon>Neopterygii</taxon>
        <taxon>Teleostei</taxon>
        <taxon>Neoteleostei</taxon>
        <taxon>Acanthomorphata</taxon>
        <taxon>Eupercaria</taxon>
        <taxon>Centrarchiformes</taxon>
        <taxon>Terapontoidei</taxon>
        <taxon>Terapontidae</taxon>
        <taxon>Scortum</taxon>
    </lineage>
</organism>
<keyword evidence="2" id="KW-1185">Reference proteome</keyword>
<proteinExistence type="predicted"/>
<dbReference type="EMBL" id="CM041554">
    <property type="protein sequence ID" value="KAI3352111.1"/>
    <property type="molecule type" value="Genomic_DNA"/>
</dbReference>
<dbReference type="Proteomes" id="UP000831701">
    <property type="component" value="Chromosome 24"/>
</dbReference>
<reference evidence="1" key="1">
    <citation type="submission" date="2022-04" db="EMBL/GenBank/DDBJ databases">
        <title>Jade perch genome.</title>
        <authorList>
            <person name="Chao B."/>
        </authorList>
    </citation>
    <scope>NUCLEOTIDE SEQUENCE</scope>
    <source>
        <strain evidence="1">CB-2022</strain>
    </source>
</reference>
<protein>
    <submittedName>
        <fullName evidence="1">Uncharacterized protein</fullName>
    </submittedName>
</protein>
<gene>
    <name evidence="1" type="ORF">L3Q82_020926</name>
</gene>